<evidence type="ECO:0000313" key="2">
    <source>
        <dbReference type="EMBL" id="GBO06291.1"/>
    </source>
</evidence>
<dbReference type="OrthoDB" id="10027144at2759"/>
<dbReference type="GO" id="GO:0003723">
    <property type="term" value="F:RNA binding"/>
    <property type="evidence" value="ECO:0007669"/>
    <property type="project" value="InterPro"/>
</dbReference>
<keyword evidence="3" id="KW-1185">Reference proteome</keyword>
<sequence length="126" mass="14493">MIKFHTNNFTLPDSKLNKTKKEECFLARRRSLPNGLYGQFATTVETYDVNIIIPHQNEQSDVITIKGPPENVAKAKEALKERIGQLELEKQDRLLRSFQLTVEVNPQYHPKIVGHTTHISLLRNVT</sequence>
<dbReference type="InterPro" id="IPR036612">
    <property type="entry name" value="KH_dom_type_1_sf"/>
</dbReference>
<dbReference type="InterPro" id="IPR004088">
    <property type="entry name" value="KH_dom_type_1"/>
</dbReference>
<dbReference type="SUPFAM" id="SSF54791">
    <property type="entry name" value="Eukaryotic type KH-domain (KH-domain type I)"/>
    <property type="match status" value="1"/>
</dbReference>
<reference evidence="2 3" key="1">
    <citation type="journal article" date="2019" name="Sci. Rep.">
        <title>Orb-weaving spider Araneus ventricosus genome elucidates the spidroin gene catalogue.</title>
        <authorList>
            <person name="Kono N."/>
            <person name="Nakamura H."/>
            <person name="Ohtoshi R."/>
            <person name="Moran D.A.P."/>
            <person name="Shinohara A."/>
            <person name="Yoshida Y."/>
            <person name="Fujiwara M."/>
            <person name="Mori M."/>
            <person name="Tomita M."/>
            <person name="Arakawa K."/>
        </authorList>
    </citation>
    <scope>NUCLEOTIDE SEQUENCE [LARGE SCALE GENOMIC DNA]</scope>
</reference>
<dbReference type="EMBL" id="BGPR01032679">
    <property type="protein sequence ID" value="GBO06291.1"/>
    <property type="molecule type" value="Genomic_DNA"/>
</dbReference>
<evidence type="ECO:0000313" key="3">
    <source>
        <dbReference type="Proteomes" id="UP000499080"/>
    </source>
</evidence>
<dbReference type="Pfam" id="PF00013">
    <property type="entry name" value="KH_1"/>
    <property type="match status" value="1"/>
</dbReference>
<protein>
    <recommendedName>
        <fullName evidence="1">K Homology domain-containing protein</fullName>
    </recommendedName>
</protein>
<feature type="domain" description="K Homology" evidence="1">
    <location>
        <begin position="46"/>
        <end position="80"/>
    </location>
</feature>
<organism evidence="2 3">
    <name type="scientific">Araneus ventricosus</name>
    <name type="common">Orbweaver spider</name>
    <name type="synonym">Epeira ventricosa</name>
    <dbReference type="NCBI Taxonomy" id="182803"/>
    <lineage>
        <taxon>Eukaryota</taxon>
        <taxon>Metazoa</taxon>
        <taxon>Ecdysozoa</taxon>
        <taxon>Arthropoda</taxon>
        <taxon>Chelicerata</taxon>
        <taxon>Arachnida</taxon>
        <taxon>Araneae</taxon>
        <taxon>Araneomorphae</taxon>
        <taxon>Entelegynae</taxon>
        <taxon>Araneoidea</taxon>
        <taxon>Araneidae</taxon>
        <taxon>Araneus</taxon>
    </lineage>
</organism>
<name>A0A4Y2U2K9_ARAVE</name>
<accession>A0A4Y2U2K9</accession>
<gene>
    <name evidence="2" type="ORF">AVEN_152402_1</name>
</gene>
<dbReference type="Gene3D" id="3.30.1370.10">
    <property type="entry name" value="K Homology domain, type 1"/>
    <property type="match status" value="1"/>
</dbReference>
<dbReference type="GO" id="GO:0010468">
    <property type="term" value="P:regulation of gene expression"/>
    <property type="evidence" value="ECO:0007669"/>
    <property type="project" value="UniProtKB-ARBA"/>
</dbReference>
<evidence type="ECO:0000259" key="1">
    <source>
        <dbReference type="Pfam" id="PF00013"/>
    </source>
</evidence>
<dbReference type="AlphaFoldDB" id="A0A4Y2U2K9"/>
<dbReference type="Proteomes" id="UP000499080">
    <property type="component" value="Unassembled WGS sequence"/>
</dbReference>
<proteinExistence type="predicted"/>
<comment type="caution">
    <text evidence="2">The sequence shown here is derived from an EMBL/GenBank/DDBJ whole genome shotgun (WGS) entry which is preliminary data.</text>
</comment>